<dbReference type="EMBL" id="AAHKXZ010000007">
    <property type="protein sequence ID" value="EBX3355391.1"/>
    <property type="molecule type" value="Genomic_DNA"/>
</dbReference>
<sequence length="65" mass="7590">MVIYAMLCRLHRDEDEGFPRLNMLFATMDELEIGWFSPAEKIGLKGLWVPWHQMAFLGFDDGVPF</sequence>
<organism evidence="1">
    <name type="scientific">Salmonella enterica subsp. enterica serovar Braenderup</name>
    <dbReference type="NCBI Taxonomy" id="149391"/>
    <lineage>
        <taxon>Bacteria</taxon>
        <taxon>Pseudomonadati</taxon>
        <taxon>Pseudomonadota</taxon>
        <taxon>Gammaproteobacteria</taxon>
        <taxon>Enterobacterales</taxon>
        <taxon>Enterobacteriaceae</taxon>
        <taxon>Salmonella</taxon>
    </lineage>
</organism>
<dbReference type="AlphaFoldDB" id="A0A5H7EV15"/>
<protein>
    <submittedName>
        <fullName evidence="1">Uncharacterized protein</fullName>
    </submittedName>
</protein>
<name>A0A5H7EV15_SALET</name>
<reference evidence="1" key="1">
    <citation type="submission" date="2018-06" db="EMBL/GenBank/DDBJ databases">
        <authorList>
            <person name="Ashton P.M."/>
            <person name="Dallman T."/>
            <person name="Nair S."/>
            <person name="De Pinna E."/>
            <person name="Peters T."/>
            <person name="Grant K."/>
        </authorList>
    </citation>
    <scope>NUCLEOTIDE SEQUENCE</scope>
    <source>
        <strain evidence="1">105336</strain>
        <strain evidence="2">205626</strain>
    </source>
</reference>
<accession>A0A5H7EV15</accession>
<comment type="caution">
    <text evidence="1">The sequence shown here is derived from an EMBL/GenBank/DDBJ whole genome shotgun (WGS) entry which is preliminary data.</text>
</comment>
<evidence type="ECO:0000313" key="1">
    <source>
        <dbReference type="EMBL" id="EBV3763191.1"/>
    </source>
</evidence>
<gene>
    <name evidence="1" type="ORF">DOJ23_16845</name>
    <name evidence="2" type="ORF">DPS10_11040</name>
</gene>
<proteinExistence type="predicted"/>
<dbReference type="EMBL" id="AAHFAS010000039">
    <property type="protein sequence ID" value="EBV3763191.1"/>
    <property type="molecule type" value="Genomic_DNA"/>
</dbReference>
<evidence type="ECO:0000313" key="2">
    <source>
        <dbReference type="EMBL" id="EBX3355391.1"/>
    </source>
</evidence>